<gene>
    <name evidence="1" type="ORF">TSIB3V08_LOCUS8986</name>
</gene>
<dbReference type="AlphaFoldDB" id="A0A7R9B2B5"/>
<name>A0A7R9B2B5_TIMSH</name>
<protein>
    <submittedName>
        <fullName evidence="1">Uncharacterized protein</fullName>
    </submittedName>
</protein>
<dbReference type="EMBL" id="OC004929">
    <property type="protein sequence ID" value="CAD7264940.1"/>
    <property type="molecule type" value="Genomic_DNA"/>
</dbReference>
<proteinExistence type="predicted"/>
<sequence>MTDLLREKRQESSEIPTDFYNSMDLAKHNDAIVACYSVHKPQIMGLMKWFMHFRIFLLLITTIL</sequence>
<organism evidence="1">
    <name type="scientific">Timema shepardi</name>
    <name type="common">Walking stick</name>
    <dbReference type="NCBI Taxonomy" id="629360"/>
    <lineage>
        <taxon>Eukaryota</taxon>
        <taxon>Metazoa</taxon>
        <taxon>Ecdysozoa</taxon>
        <taxon>Arthropoda</taxon>
        <taxon>Hexapoda</taxon>
        <taxon>Insecta</taxon>
        <taxon>Pterygota</taxon>
        <taxon>Neoptera</taxon>
        <taxon>Polyneoptera</taxon>
        <taxon>Phasmatodea</taxon>
        <taxon>Timematodea</taxon>
        <taxon>Timematoidea</taxon>
        <taxon>Timematidae</taxon>
        <taxon>Timema</taxon>
    </lineage>
</organism>
<reference evidence="1" key="1">
    <citation type="submission" date="2020-11" db="EMBL/GenBank/DDBJ databases">
        <authorList>
            <person name="Tran Van P."/>
        </authorList>
    </citation>
    <scope>NUCLEOTIDE SEQUENCE</scope>
</reference>
<evidence type="ECO:0000313" key="1">
    <source>
        <dbReference type="EMBL" id="CAD7264940.1"/>
    </source>
</evidence>
<accession>A0A7R9B2B5</accession>